<evidence type="ECO:0000259" key="3">
    <source>
        <dbReference type="Pfam" id="PF18962"/>
    </source>
</evidence>
<dbReference type="RefSeq" id="WP_338395517.1">
    <property type="nucleotide sequence ID" value="NZ_AP025317.1"/>
</dbReference>
<accession>A0AAU9CPI5</accession>
<feature type="domain" description="Secretion system C-terminal sorting" evidence="3">
    <location>
        <begin position="1263"/>
        <end position="1337"/>
    </location>
</feature>
<keyword evidence="5" id="KW-1185">Reference proteome</keyword>
<dbReference type="Gene3D" id="2.60.40.680">
    <property type="match status" value="1"/>
</dbReference>
<feature type="region of interest" description="Disordered" evidence="1">
    <location>
        <begin position="644"/>
        <end position="663"/>
    </location>
</feature>
<feature type="signal peptide" evidence="2">
    <location>
        <begin position="1"/>
        <end position="20"/>
    </location>
</feature>
<dbReference type="KEGG" id="fax:FUAX_45950"/>
<proteinExistence type="predicted"/>
<geneLocation type="plasmid" evidence="4 5">
    <name>pFA3</name>
</geneLocation>
<dbReference type="InterPro" id="IPR026444">
    <property type="entry name" value="Secre_tail"/>
</dbReference>
<dbReference type="EMBL" id="AP025317">
    <property type="protein sequence ID" value="BDD12163.1"/>
    <property type="molecule type" value="Genomic_DNA"/>
</dbReference>
<keyword evidence="4" id="KW-0614">Plasmid</keyword>
<dbReference type="NCBIfam" id="TIGR04183">
    <property type="entry name" value="Por_Secre_tail"/>
    <property type="match status" value="1"/>
</dbReference>
<dbReference type="Pfam" id="PF18962">
    <property type="entry name" value="Por_Secre_tail"/>
    <property type="match status" value="1"/>
</dbReference>
<evidence type="ECO:0000256" key="2">
    <source>
        <dbReference type="SAM" id="SignalP"/>
    </source>
</evidence>
<evidence type="ECO:0000256" key="1">
    <source>
        <dbReference type="SAM" id="MobiDB-lite"/>
    </source>
</evidence>
<dbReference type="Proteomes" id="UP001348817">
    <property type="component" value="Plasmid pFA3"/>
</dbReference>
<dbReference type="InterPro" id="IPR018247">
    <property type="entry name" value="EF_Hand_1_Ca_BS"/>
</dbReference>
<feature type="compositionally biased region" description="Polar residues" evidence="1">
    <location>
        <begin position="645"/>
        <end position="655"/>
    </location>
</feature>
<keyword evidence="2" id="KW-0732">Signal</keyword>
<gene>
    <name evidence="4" type="ORF">FUAX_45950</name>
</gene>
<protein>
    <recommendedName>
        <fullName evidence="3">Secretion system C-terminal sorting domain-containing protein</fullName>
    </recommendedName>
</protein>
<dbReference type="SUPFAM" id="SSF49384">
    <property type="entry name" value="Carbohydrate-binding domain"/>
    <property type="match status" value="2"/>
</dbReference>
<dbReference type="PROSITE" id="PS00018">
    <property type="entry name" value="EF_HAND_1"/>
    <property type="match status" value="1"/>
</dbReference>
<evidence type="ECO:0000313" key="4">
    <source>
        <dbReference type="EMBL" id="BDD12163.1"/>
    </source>
</evidence>
<evidence type="ECO:0000313" key="5">
    <source>
        <dbReference type="Proteomes" id="UP001348817"/>
    </source>
</evidence>
<dbReference type="GO" id="GO:0030246">
    <property type="term" value="F:carbohydrate binding"/>
    <property type="evidence" value="ECO:0007669"/>
    <property type="project" value="InterPro"/>
</dbReference>
<reference evidence="4 5" key="1">
    <citation type="submission" date="2021-12" db="EMBL/GenBank/DDBJ databases">
        <title>Genome sequencing of bacteria with rrn-lacking chromosome and rrn-plasmid.</title>
        <authorList>
            <person name="Anda M."/>
            <person name="Iwasaki W."/>
        </authorList>
    </citation>
    <scope>NUCLEOTIDE SEQUENCE [LARGE SCALE GENOMIC DNA]</scope>
    <source>
        <strain evidence="4 5">DSM 100852</strain>
        <plasmid evidence="4 5">pFA3</plasmid>
    </source>
</reference>
<sequence>MRTSFFTLLLSCLTILGAFAQNPDNEDINNIQSNNPFYPKPSAGSGVNIWFWAYWGGYYNNNWSDPRNWSKGSISSNGTFHKGSTNQGIPGPNDIVIFTNQRNTWTQVHVNGNFKCRRIVFSNRRSNDPYTNNIELYIKSGKKLEVTDGFFYDTEKVNRSEAYMYLESNSTLITGSLVTEEPNGDKHSSFHEYSTSRSTIVCNASSTVIMRPRDDNDNISETKKMYLTEVVNGYHNGKFGEGYGNLRLEKGGEDCLDIESIDLFTYEQIKVKNHLYIAECTTLEVNEPIIILPGGTVDNDGSITNPDKITNPGGTPIIKDFIYSGEQENINVNNAEANYIFDNVTITGNLTLTAAKKVTINGAPIKILSSASKKAFVIPSGSVPIELGDGVPAPFEIERYYDVHPDGRTRGWYLIAPITKNNTLETWSNSVYAGVFQGGTASTVLKYDEKKYAKGEYQWTDHTNWTDPLIEPGLAFTNYFYVKGQAPASQKGSAEGVINPDGSIKYSEIGELYLYEDISVPLTYSAEDPSTPDNGSRNGYNLLANPYPFPLSMKKLRLGVSNGTANSSMFRNTILVRDAQTKSYDLYSYSHKVYAYLDNSIDQRQHLNGDFAIAPGQAFFVKTKSNNGAFDSEGKATLILKPNMRYTNGDPNSDTKNYRTENPPPSDLEYFRLNIETNKKPIYQTVMAFTDKASAKFDDEEDVYMPPLISKQIATTPAIGDYTPLAINIMPFPENQKKVHLILHGIPAGIHRLRFHDASTLLKDKDIRLKDKLTGNITRLSDSVYTFTLAEKAIQLKDRFEIILGKKPYAPDLSVRIPDTLKAPATEKFKVPLKAKGFQNVRHFEGIVTWDSKKMRLLKTESQFINIVPSAEEGKLKLTYNNALVDFSLANNGVLANLTFELNPNSNETNLKVSEIKATVRANDNTTYLTEALAPDSCHISEMPETNLSIRLVPYQNVNIENVTYTVNKDDNTEKYNIENGNKLDISSYSGKKIAVNATADNTGYAYVSVGDLLKTREYILQSFHPNYFSDAQMDVNADGKVSTADLQSMRQVILGLQGHFKSPEEDTWHFFPDKNISANTYDYTSIDPKLEMELGPEQNKATFWAVRKGDPFNSEPSTENRMDKENVTLKYNSDTNGDLITVHISTDSPLALKAMQSTLEWNPDALRLSDFSFKDGIRAEANAKEIENGKLPFLWTDDEGIIPNDFLRLEFSILDKKTSPLQLNISSSVTQSLAYDDQLNAFEVVAKDKTIYNGSGYSVSAYPNPVSEGFFFEFKMEKSSDISISIYAPNGNKLINASKSLKAGISAVKLSRGSLPAGIYIYRTMINETVHTGKIILK</sequence>
<feature type="chain" id="PRO_5043684053" description="Secretion system C-terminal sorting domain-containing protein" evidence="2">
    <location>
        <begin position="21"/>
        <end position="1339"/>
    </location>
</feature>
<organism evidence="4 5">
    <name type="scientific">Fulvitalea axinellae</name>
    <dbReference type="NCBI Taxonomy" id="1182444"/>
    <lineage>
        <taxon>Bacteria</taxon>
        <taxon>Pseudomonadati</taxon>
        <taxon>Bacteroidota</taxon>
        <taxon>Cytophagia</taxon>
        <taxon>Cytophagales</taxon>
        <taxon>Persicobacteraceae</taxon>
        <taxon>Fulvitalea</taxon>
    </lineage>
</organism>
<name>A0AAU9CPI5_9BACT</name>
<dbReference type="InterPro" id="IPR008965">
    <property type="entry name" value="CBM2/CBM3_carb-bd_dom_sf"/>
</dbReference>